<dbReference type="EMBL" id="BMKB01000010">
    <property type="protein sequence ID" value="GGA63893.1"/>
    <property type="molecule type" value="Genomic_DNA"/>
</dbReference>
<organism evidence="1 2">
    <name type="scientific">Pelagibacterium lentulum</name>
    <dbReference type="NCBI Taxonomy" id="2029865"/>
    <lineage>
        <taxon>Bacteria</taxon>
        <taxon>Pseudomonadati</taxon>
        <taxon>Pseudomonadota</taxon>
        <taxon>Alphaproteobacteria</taxon>
        <taxon>Hyphomicrobiales</taxon>
        <taxon>Devosiaceae</taxon>
        <taxon>Pelagibacterium</taxon>
    </lineage>
</organism>
<protein>
    <recommendedName>
        <fullName evidence="3">Ribbon-helix-helix protein CopG domain-containing protein</fullName>
    </recommendedName>
</protein>
<dbReference type="Proteomes" id="UP000596977">
    <property type="component" value="Unassembled WGS sequence"/>
</dbReference>
<dbReference type="AlphaFoldDB" id="A0A916RR24"/>
<name>A0A916RR24_9HYPH</name>
<reference evidence="1 2" key="1">
    <citation type="journal article" date="2014" name="Int. J. Syst. Evol. Microbiol.">
        <title>Complete genome sequence of Corynebacterium casei LMG S-19264T (=DSM 44701T), isolated from a smear-ripened cheese.</title>
        <authorList>
            <consortium name="US DOE Joint Genome Institute (JGI-PGF)"/>
            <person name="Walter F."/>
            <person name="Albersmeier A."/>
            <person name="Kalinowski J."/>
            <person name="Ruckert C."/>
        </authorList>
    </citation>
    <scope>NUCLEOTIDE SEQUENCE [LARGE SCALE GENOMIC DNA]</scope>
    <source>
        <strain evidence="1 2">CGMCC 1.15896</strain>
    </source>
</reference>
<keyword evidence="2" id="KW-1185">Reference proteome</keyword>
<evidence type="ECO:0008006" key="3">
    <source>
        <dbReference type="Google" id="ProtNLM"/>
    </source>
</evidence>
<proteinExistence type="predicted"/>
<accession>A0A916RR24</accession>
<sequence length="67" mass="7544">MPTKTSKGGRPAVDSERVDVRLPRELLDGIDAFSDSENDNPGRPETVRRIIRDWLIGHGFLDIQGRD</sequence>
<evidence type="ECO:0000313" key="1">
    <source>
        <dbReference type="EMBL" id="GGA63893.1"/>
    </source>
</evidence>
<gene>
    <name evidence="1" type="ORF">GCM10011499_37870</name>
</gene>
<comment type="caution">
    <text evidence="1">The sequence shown here is derived from an EMBL/GenBank/DDBJ whole genome shotgun (WGS) entry which is preliminary data.</text>
</comment>
<evidence type="ECO:0000313" key="2">
    <source>
        <dbReference type="Proteomes" id="UP000596977"/>
    </source>
</evidence>